<protein>
    <recommendedName>
        <fullName evidence="5">Tubulin--tyrosine ligase-like protein 9</fullName>
    </recommendedName>
</protein>
<dbReference type="GO" id="GO:0070740">
    <property type="term" value="F:tubulin-glutamic acid ligase activity"/>
    <property type="evidence" value="ECO:0007669"/>
    <property type="project" value="TreeGrafter"/>
</dbReference>
<dbReference type="Gene3D" id="3.30.470.20">
    <property type="entry name" value="ATP-grasp fold, B domain"/>
    <property type="match status" value="1"/>
</dbReference>
<evidence type="ECO:0000256" key="6">
    <source>
        <dbReference type="SAM" id="MobiDB-lite"/>
    </source>
</evidence>
<keyword evidence="7" id="KW-0732">Signal</keyword>
<dbReference type="AlphaFoldDB" id="A0A7R9T8S9"/>
<keyword evidence="4" id="KW-0067">ATP-binding</keyword>
<evidence type="ECO:0000256" key="5">
    <source>
        <dbReference type="ARBA" id="ARBA00030445"/>
    </source>
</evidence>
<gene>
    <name evidence="8" type="ORF">PCOL08062_LOCUS601</name>
</gene>
<keyword evidence="2" id="KW-0436">Ligase</keyword>
<evidence type="ECO:0000256" key="4">
    <source>
        <dbReference type="ARBA" id="ARBA00022840"/>
    </source>
</evidence>
<evidence type="ECO:0000256" key="1">
    <source>
        <dbReference type="ARBA" id="ARBA00006820"/>
    </source>
</evidence>
<feature type="region of interest" description="Disordered" evidence="6">
    <location>
        <begin position="223"/>
        <end position="246"/>
    </location>
</feature>
<name>A0A7R9T8S9_9VIRI</name>
<evidence type="ECO:0000256" key="7">
    <source>
        <dbReference type="SAM" id="SignalP"/>
    </source>
</evidence>
<dbReference type="GO" id="GO:0036064">
    <property type="term" value="C:ciliary basal body"/>
    <property type="evidence" value="ECO:0007669"/>
    <property type="project" value="TreeGrafter"/>
</dbReference>
<evidence type="ECO:0000256" key="3">
    <source>
        <dbReference type="ARBA" id="ARBA00022741"/>
    </source>
</evidence>
<dbReference type="EMBL" id="HBDZ01000765">
    <property type="protein sequence ID" value="CAD8228637.1"/>
    <property type="molecule type" value="Transcribed_RNA"/>
</dbReference>
<evidence type="ECO:0000256" key="2">
    <source>
        <dbReference type="ARBA" id="ARBA00022598"/>
    </source>
</evidence>
<reference evidence="8" key="1">
    <citation type="submission" date="2021-01" db="EMBL/GenBank/DDBJ databases">
        <authorList>
            <person name="Corre E."/>
            <person name="Pelletier E."/>
            <person name="Niang G."/>
            <person name="Scheremetjew M."/>
            <person name="Finn R."/>
            <person name="Kale V."/>
            <person name="Holt S."/>
            <person name="Cochrane G."/>
            <person name="Meng A."/>
            <person name="Brown T."/>
            <person name="Cohen L."/>
        </authorList>
    </citation>
    <scope>NUCLEOTIDE SEQUENCE</scope>
    <source>
        <strain evidence="8">CCMP1413</strain>
    </source>
</reference>
<dbReference type="PANTHER" id="PTHR12241">
    <property type="entry name" value="TUBULIN POLYGLUTAMYLASE"/>
    <property type="match status" value="1"/>
</dbReference>
<feature type="chain" id="PRO_5031392806" description="Tubulin--tyrosine ligase-like protein 9" evidence="7">
    <location>
        <begin position="28"/>
        <end position="620"/>
    </location>
</feature>
<sequence>MGSGLSRLSLLLLGALAPAFLGLFVAAAVNTDSAASTSRGILAVRHVSKAVRRRAESIGWAVRKEGDVLGMLERRNAAPNATGGDGQAELPPIIMWYHTNQQFFKHNRDSPDRYLQNMRPGVDMVRIGTLTDSELMATRSAISWNKARQYAAFTSWAQRRLPGCSDVDTTFQTYHLYNATECEAFLAELATRPQRKWLFKPAIGMSGNRIQIWFPSQAAGHNGDESDRLVSGSVGNGGDQDPNNHTFTGIARAIAGKQNARNVRRNDAFLNMPRNMRESYFYGLSKTLPCPGPSKGGFLAQEYLDRPLLINGGRKFDVRYYVLIARWDPPLAFYCPGYTRQTLHPYEGPDSTALNSALTNVHVQKKLPGPDGTSSSSSSWHHGSSSNRSDYGDLFWSMDQLRAHLRVRSLQGDVAAGRVAAKLVNDDAFKRVQARAIAAMLPRGGGDGADFEPVPGGFDGACVISRGAQHMCDTRAAYCRHDTCVFEDSADRPASSLVFACALARCDHPPRVACHALCSSALAVLGCDQIISESGDFYFIECNKNPGTSTRFQSPFHERCTAGMMDVLARLGEKGAVSRPGAGRGELAGTNNGSLAPIVDGDWFYPGTFECDRASAGASE</sequence>
<accession>A0A7R9T8S9</accession>
<dbReference type="GO" id="GO:0005524">
    <property type="term" value="F:ATP binding"/>
    <property type="evidence" value="ECO:0007669"/>
    <property type="project" value="UniProtKB-KW"/>
</dbReference>
<organism evidence="8">
    <name type="scientific">Prasinoderma coloniale</name>
    <dbReference type="NCBI Taxonomy" id="156133"/>
    <lineage>
        <taxon>Eukaryota</taxon>
        <taxon>Viridiplantae</taxon>
        <taxon>Prasinodermophyta</taxon>
        <taxon>Prasinodermophyceae</taxon>
        <taxon>Prasinodermales</taxon>
        <taxon>Prasinodermaceae</taxon>
        <taxon>Prasinoderma</taxon>
    </lineage>
</organism>
<keyword evidence="3" id="KW-0547">Nucleotide-binding</keyword>
<dbReference type="GO" id="GO:0000226">
    <property type="term" value="P:microtubule cytoskeleton organization"/>
    <property type="evidence" value="ECO:0007669"/>
    <property type="project" value="TreeGrafter"/>
</dbReference>
<evidence type="ECO:0000313" key="8">
    <source>
        <dbReference type="EMBL" id="CAD8228637.1"/>
    </source>
</evidence>
<dbReference type="InterPro" id="IPR004344">
    <property type="entry name" value="TTL/TTLL_fam"/>
</dbReference>
<dbReference type="PANTHER" id="PTHR12241:SF39">
    <property type="entry name" value="TUBULIN POLYGLUTAMYLASE TTLL9-RELATED"/>
    <property type="match status" value="1"/>
</dbReference>
<feature type="compositionally biased region" description="Low complexity" evidence="6">
    <location>
        <begin position="374"/>
        <end position="387"/>
    </location>
</feature>
<proteinExistence type="inferred from homology"/>
<comment type="similarity">
    <text evidence="1">Belongs to the tubulin--tyrosine ligase family.</text>
</comment>
<feature type="signal peptide" evidence="7">
    <location>
        <begin position="1"/>
        <end position="27"/>
    </location>
</feature>
<feature type="region of interest" description="Disordered" evidence="6">
    <location>
        <begin position="364"/>
        <end position="387"/>
    </location>
</feature>
<dbReference type="GO" id="GO:0015631">
    <property type="term" value="F:tubulin binding"/>
    <property type="evidence" value="ECO:0007669"/>
    <property type="project" value="TreeGrafter"/>
</dbReference>
<dbReference type="Pfam" id="PF03133">
    <property type="entry name" value="TTL"/>
    <property type="match status" value="1"/>
</dbReference>